<feature type="transmembrane region" description="Helical" evidence="1">
    <location>
        <begin position="26"/>
        <end position="47"/>
    </location>
</feature>
<dbReference type="OrthoDB" id="6238423at2"/>
<protein>
    <recommendedName>
        <fullName evidence="4">DUF2569 family protein</fullName>
    </recommendedName>
</protein>
<keyword evidence="3" id="KW-1185">Reference proteome</keyword>
<accession>A0A502KVN8</accession>
<evidence type="ECO:0000313" key="3">
    <source>
        <dbReference type="Proteomes" id="UP000315303"/>
    </source>
</evidence>
<dbReference type="RefSeq" id="WP_140603116.1">
    <property type="nucleotide sequence ID" value="NZ_SAWY01000019.1"/>
</dbReference>
<feature type="transmembrane region" description="Helical" evidence="1">
    <location>
        <begin position="67"/>
        <end position="88"/>
    </location>
</feature>
<dbReference type="Proteomes" id="UP000315303">
    <property type="component" value="Unassembled WGS sequence"/>
</dbReference>
<reference evidence="2 3" key="1">
    <citation type="submission" date="2019-01" db="EMBL/GenBank/DDBJ databases">
        <title>Litorilituus lipolytica sp. nov., isolated from intertidal sand of the Yellow Sea in China.</title>
        <authorList>
            <person name="Liu A."/>
        </authorList>
    </citation>
    <scope>NUCLEOTIDE SEQUENCE [LARGE SCALE GENOMIC DNA]</scope>
    <source>
        <strain evidence="2 3">RZ04</strain>
    </source>
</reference>
<keyword evidence="1" id="KW-0472">Membrane</keyword>
<gene>
    <name evidence="2" type="ORF">EPA86_09095</name>
</gene>
<dbReference type="EMBL" id="SAWY01000019">
    <property type="protein sequence ID" value="TPH15718.1"/>
    <property type="molecule type" value="Genomic_DNA"/>
</dbReference>
<feature type="transmembrane region" description="Helical" evidence="1">
    <location>
        <begin position="123"/>
        <end position="141"/>
    </location>
</feature>
<evidence type="ECO:0008006" key="4">
    <source>
        <dbReference type="Google" id="ProtNLM"/>
    </source>
</evidence>
<name>A0A502KVN8_9GAMM</name>
<sequence length="160" mass="18376">MTSIKQTSFESNTEHKEGVERRYQKLVLILALCYTVFSYLSYGWPYLYTDQTQNFLYLAGAESIVDLTGPLPYFLSALQVLAYLGLYYFHSAGRLLFTVLLLFNVVLAPFIFGYSASVYLDTVIGYIFSLLEGVVLYMVYFTEISVKFDSISNKVIKQRH</sequence>
<organism evidence="2 3">
    <name type="scientific">Litorilituus lipolyticus</name>
    <dbReference type="NCBI Taxonomy" id="2491017"/>
    <lineage>
        <taxon>Bacteria</taxon>
        <taxon>Pseudomonadati</taxon>
        <taxon>Pseudomonadota</taxon>
        <taxon>Gammaproteobacteria</taxon>
        <taxon>Alteromonadales</taxon>
        <taxon>Colwelliaceae</taxon>
        <taxon>Litorilituus</taxon>
    </lineage>
</organism>
<evidence type="ECO:0000256" key="1">
    <source>
        <dbReference type="SAM" id="Phobius"/>
    </source>
</evidence>
<evidence type="ECO:0000313" key="2">
    <source>
        <dbReference type="EMBL" id="TPH15718.1"/>
    </source>
</evidence>
<comment type="caution">
    <text evidence="2">The sequence shown here is derived from an EMBL/GenBank/DDBJ whole genome shotgun (WGS) entry which is preliminary data.</text>
</comment>
<dbReference type="AlphaFoldDB" id="A0A502KVN8"/>
<keyword evidence="1" id="KW-1133">Transmembrane helix</keyword>
<feature type="transmembrane region" description="Helical" evidence="1">
    <location>
        <begin position="95"/>
        <end position="117"/>
    </location>
</feature>
<keyword evidence="1" id="KW-0812">Transmembrane</keyword>
<proteinExistence type="predicted"/>